<dbReference type="PANTHER" id="PTHR31973:SF187">
    <property type="entry name" value="MUTATOR TRANSPOSASE MUDRA PROTEIN"/>
    <property type="match status" value="1"/>
</dbReference>
<dbReference type="InterPro" id="IPR006564">
    <property type="entry name" value="Znf_PMZ"/>
</dbReference>
<feature type="region of interest" description="Disordered" evidence="5">
    <location>
        <begin position="181"/>
        <end position="202"/>
    </location>
</feature>
<dbReference type="AlphaFoldDB" id="A0A078J7X1"/>
<accession>A0A078J7X1</accession>
<name>A0A078J7X1_BRANA</name>
<sequence length="202" mass="23342">MPFVEMLETMRRLVMWCIDLWKNKMKNHKGKFSLNVNKMIESKTIFREHCKSLPGPTGEYEVTENGMKYAVDMRVRTCSCRRLVLTGIPRRHAVCVVLDKKKAYKTDNLVSHWYLTFKWQQQYLESIKQGANESPSKGKKVTQHARVMHCSLCGLPEHNSSKFPNSRVLCKLQPAKKQKNMRSEEIAVDSAEGATETHLSQP</sequence>
<proteinExistence type="predicted"/>
<feature type="domain" description="SWIM-type" evidence="6">
    <location>
        <begin position="69"/>
        <end position="101"/>
    </location>
</feature>
<dbReference type="Proteomes" id="UP000028999">
    <property type="component" value="Unassembled WGS sequence"/>
</dbReference>
<evidence type="ECO:0000259" key="6">
    <source>
        <dbReference type="PROSITE" id="PS50966"/>
    </source>
</evidence>
<dbReference type="EMBL" id="LK033759">
    <property type="protein sequence ID" value="CDY59393.1"/>
    <property type="molecule type" value="Genomic_DNA"/>
</dbReference>
<dbReference type="SMART" id="SM00575">
    <property type="entry name" value="ZnF_PMZ"/>
    <property type="match status" value="1"/>
</dbReference>
<evidence type="ECO:0000313" key="9">
    <source>
        <dbReference type="Proteomes" id="UP000028999"/>
    </source>
</evidence>
<dbReference type="PROSITE" id="PS50966">
    <property type="entry name" value="ZF_SWIM"/>
    <property type="match status" value="1"/>
</dbReference>
<keyword evidence="9" id="KW-1185">Reference proteome</keyword>
<organism evidence="8 9">
    <name type="scientific">Brassica napus</name>
    <name type="common">Rape</name>
    <dbReference type="NCBI Taxonomy" id="3708"/>
    <lineage>
        <taxon>Eukaryota</taxon>
        <taxon>Viridiplantae</taxon>
        <taxon>Streptophyta</taxon>
        <taxon>Embryophyta</taxon>
        <taxon>Tracheophyta</taxon>
        <taxon>Spermatophyta</taxon>
        <taxon>Magnoliopsida</taxon>
        <taxon>eudicotyledons</taxon>
        <taxon>Gunneridae</taxon>
        <taxon>Pentapetalae</taxon>
        <taxon>rosids</taxon>
        <taxon>malvids</taxon>
        <taxon>Brassicales</taxon>
        <taxon>Brassicaceae</taxon>
        <taxon>Brassiceae</taxon>
        <taxon>Brassica</taxon>
    </lineage>
</organism>
<evidence type="ECO:0000313" key="8">
    <source>
        <dbReference type="EMBL" id="CDY59393.1"/>
    </source>
</evidence>
<evidence type="ECO:0000256" key="5">
    <source>
        <dbReference type="SAM" id="MobiDB-lite"/>
    </source>
</evidence>
<keyword evidence="3" id="KW-0862">Zinc</keyword>
<evidence type="ECO:0000256" key="4">
    <source>
        <dbReference type="PROSITE-ProRule" id="PRU00325"/>
    </source>
</evidence>
<reference evidence="7" key="3">
    <citation type="submission" date="2021-01" db="EMBL/GenBank/DDBJ databases">
        <authorList>
            <consortium name="Genoscope - CEA"/>
            <person name="William W."/>
        </authorList>
    </citation>
    <scope>NUCLEOTIDE SEQUENCE</scope>
</reference>
<reference evidence="8 9" key="1">
    <citation type="journal article" date="2014" name="Science">
        <title>Plant genetics. Early allopolyploid evolution in the post-Neolithic Brassica napus oilseed genome.</title>
        <authorList>
            <person name="Chalhoub B."/>
            <person name="Denoeud F."/>
            <person name="Liu S."/>
            <person name="Parkin I.A."/>
            <person name="Tang H."/>
            <person name="Wang X."/>
            <person name="Chiquet J."/>
            <person name="Belcram H."/>
            <person name="Tong C."/>
            <person name="Samans B."/>
            <person name="Correa M."/>
            <person name="Da Silva C."/>
            <person name="Just J."/>
            <person name="Falentin C."/>
            <person name="Koh C.S."/>
            <person name="Le Clainche I."/>
            <person name="Bernard M."/>
            <person name="Bento P."/>
            <person name="Noel B."/>
            <person name="Labadie K."/>
            <person name="Alberti A."/>
            <person name="Charles M."/>
            <person name="Arnaud D."/>
            <person name="Guo H."/>
            <person name="Daviaud C."/>
            <person name="Alamery S."/>
            <person name="Jabbari K."/>
            <person name="Zhao M."/>
            <person name="Edger P.P."/>
            <person name="Chelaifa H."/>
            <person name="Tack D."/>
            <person name="Lassalle G."/>
            <person name="Mestiri I."/>
            <person name="Schnel N."/>
            <person name="Le Paslier M.C."/>
            <person name="Fan G."/>
            <person name="Renault V."/>
            <person name="Bayer P.E."/>
            <person name="Golicz A.A."/>
            <person name="Manoli S."/>
            <person name="Lee T.H."/>
            <person name="Thi V.H."/>
            <person name="Chalabi S."/>
            <person name="Hu Q."/>
            <person name="Fan C."/>
            <person name="Tollenaere R."/>
            <person name="Lu Y."/>
            <person name="Battail C."/>
            <person name="Shen J."/>
            <person name="Sidebottom C.H."/>
            <person name="Wang X."/>
            <person name="Canaguier A."/>
            <person name="Chauveau A."/>
            <person name="Berard A."/>
            <person name="Deniot G."/>
            <person name="Guan M."/>
            <person name="Liu Z."/>
            <person name="Sun F."/>
            <person name="Lim Y.P."/>
            <person name="Lyons E."/>
            <person name="Town C.D."/>
            <person name="Bancroft I."/>
            <person name="Wang X."/>
            <person name="Meng J."/>
            <person name="Ma J."/>
            <person name="Pires J.C."/>
            <person name="King G.J."/>
            <person name="Brunel D."/>
            <person name="Delourme R."/>
            <person name="Renard M."/>
            <person name="Aury J.M."/>
            <person name="Adams K.L."/>
            <person name="Batley J."/>
            <person name="Snowdon R.J."/>
            <person name="Tost J."/>
            <person name="Edwards D."/>
            <person name="Zhou Y."/>
            <person name="Hua W."/>
            <person name="Sharpe A.G."/>
            <person name="Paterson A.H."/>
            <person name="Guan C."/>
            <person name="Wincker P."/>
        </authorList>
    </citation>
    <scope>NUCLEOTIDE SEQUENCE [LARGE SCALE GENOMIC DNA]</scope>
    <source>
        <strain evidence="9">cv. Darmor-bzh</strain>
    </source>
</reference>
<dbReference type="InterPro" id="IPR007527">
    <property type="entry name" value="Znf_SWIM"/>
</dbReference>
<keyword evidence="1" id="KW-0479">Metal-binding</keyword>
<reference evidence="8" key="2">
    <citation type="submission" date="2014-06" db="EMBL/GenBank/DDBJ databases">
        <authorList>
            <person name="Genoscope - CEA"/>
        </authorList>
    </citation>
    <scope>NUCLEOTIDE SEQUENCE</scope>
</reference>
<evidence type="ECO:0000256" key="1">
    <source>
        <dbReference type="ARBA" id="ARBA00022723"/>
    </source>
</evidence>
<evidence type="ECO:0000313" key="7">
    <source>
        <dbReference type="EMBL" id="CAF1712566.1"/>
    </source>
</evidence>
<dbReference type="Proteomes" id="UP001295469">
    <property type="component" value="Chromosome C03"/>
</dbReference>
<keyword evidence="2 4" id="KW-0863">Zinc-finger</keyword>
<dbReference type="Gramene" id="CDY59393">
    <property type="protein sequence ID" value="CDY59393"/>
    <property type="gene ID" value="GSBRNA2T00026035001"/>
</dbReference>
<protein>
    <submittedName>
        <fullName evidence="7">(rape) hypothetical protein</fullName>
    </submittedName>
    <submittedName>
        <fullName evidence="8">BnaC03g78130D protein</fullName>
    </submittedName>
</protein>
<dbReference type="GO" id="GO:0008270">
    <property type="term" value="F:zinc ion binding"/>
    <property type="evidence" value="ECO:0007669"/>
    <property type="project" value="UniProtKB-KW"/>
</dbReference>
<dbReference type="EMBL" id="HG994367">
    <property type="protein sequence ID" value="CAF1712566.1"/>
    <property type="molecule type" value="Genomic_DNA"/>
</dbReference>
<dbReference type="PaxDb" id="3708-A0A078J7X1"/>
<gene>
    <name evidence="8" type="primary">BnaC03g78130D</name>
    <name evidence="7" type="ORF">DARMORV10_C03P91350.1</name>
    <name evidence="8" type="ORF">GSBRNA2T00026035001</name>
</gene>
<dbReference type="PANTHER" id="PTHR31973">
    <property type="entry name" value="POLYPROTEIN, PUTATIVE-RELATED"/>
    <property type="match status" value="1"/>
</dbReference>
<evidence type="ECO:0000256" key="3">
    <source>
        <dbReference type="ARBA" id="ARBA00022833"/>
    </source>
</evidence>
<dbReference type="OMA" id="TIFREHC"/>
<evidence type="ECO:0000256" key="2">
    <source>
        <dbReference type="ARBA" id="ARBA00022771"/>
    </source>
</evidence>